<dbReference type="Pfam" id="PF12796">
    <property type="entry name" value="Ank_2"/>
    <property type="match status" value="2"/>
</dbReference>
<protein>
    <submittedName>
        <fullName evidence="5">Ankyrin repeat</fullName>
    </submittedName>
</protein>
<evidence type="ECO:0000256" key="4">
    <source>
        <dbReference type="SAM" id="MobiDB-lite"/>
    </source>
</evidence>
<keyword evidence="6" id="KW-1185">Reference proteome</keyword>
<feature type="region of interest" description="Disordered" evidence="4">
    <location>
        <begin position="178"/>
        <end position="197"/>
    </location>
</feature>
<dbReference type="PROSITE" id="PS50088">
    <property type="entry name" value="ANK_REPEAT"/>
    <property type="match status" value="4"/>
</dbReference>
<dbReference type="EMBL" id="CCKQ01015684">
    <property type="protein sequence ID" value="CDW87515.1"/>
    <property type="molecule type" value="Genomic_DNA"/>
</dbReference>
<feature type="repeat" description="ANK" evidence="3">
    <location>
        <begin position="40"/>
        <end position="62"/>
    </location>
</feature>
<evidence type="ECO:0000313" key="5">
    <source>
        <dbReference type="EMBL" id="CDW87515.1"/>
    </source>
</evidence>
<keyword evidence="1" id="KW-0677">Repeat</keyword>
<organism evidence="5 6">
    <name type="scientific">Stylonychia lemnae</name>
    <name type="common">Ciliate</name>
    <dbReference type="NCBI Taxonomy" id="5949"/>
    <lineage>
        <taxon>Eukaryota</taxon>
        <taxon>Sar</taxon>
        <taxon>Alveolata</taxon>
        <taxon>Ciliophora</taxon>
        <taxon>Intramacronucleata</taxon>
        <taxon>Spirotrichea</taxon>
        <taxon>Stichotrichia</taxon>
        <taxon>Sporadotrichida</taxon>
        <taxon>Oxytrichidae</taxon>
        <taxon>Stylonychinae</taxon>
        <taxon>Stylonychia</taxon>
    </lineage>
</organism>
<feature type="compositionally biased region" description="Basic and acidic residues" evidence="4">
    <location>
        <begin position="178"/>
        <end position="187"/>
    </location>
</feature>
<evidence type="ECO:0000313" key="6">
    <source>
        <dbReference type="Proteomes" id="UP000039865"/>
    </source>
</evidence>
<feature type="repeat" description="ANK" evidence="3">
    <location>
        <begin position="120"/>
        <end position="152"/>
    </location>
</feature>
<proteinExistence type="predicted"/>
<dbReference type="SUPFAM" id="SSF48403">
    <property type="entry name" value="Ankyrin repeat"/>
    <property type="match status" value="1"/>
</dbReference>
<evidence type="ECO:0000256" key="3">
    <source>
        <dbReference type="PROSITE-ProRule" id="PRU00023"/>
    </source>
</evidence>
<dbReference type="AlphaFoldDB" id="A0A078AYL4"/>
<feature type="repeat" description="ANK" evidence="3">
    <location>
        <begin position="87"/>
        <end position="119"/>
    </location>
</feature>
<feature type="repeat" description="ANK" evidence="3">
    <location>
        <begin position="7"/>
        <end position="39"/>
    </location>
</feature>
<dbReference type="Gene3D" id="1.25.40.20">
    <property type="entry name" value="Ankyrin repeat-containing domain"/>
    <property type="match status" value="1"/>
</dbReference>
<evidence type="ECO:0000256" key="2">
    <source>
        <dbReference type="ARBA" id="ARBA00023043"/>
    </source>
</evidence>
<gene>
    <name evidence="5" type="primary">Contig13422.g14326</name>
    <name evidence="5" type="ORF">STYLEM_16621</name>
</gene>
<accession>A0A078AYL4</accession>
<dbReference type="InterPro" id="IPR036770">
    <property type="entry name" value="Ankyrin_rpt-contain_sf"/>
</dbReference>
<dbReference type="OMA" id="YHINSRF"/>
<dbReference type="InterPro" id="IPR002110">
    <property type="entry name" value="Ankyrin_rpt"/>
</dbReference>
<sequence>MEEIQMYYNTPLHMACDRGHLPIVHLLLSHGCRVNPQNTKKLTPLHIASERGHSKIVELLLDYHINSRFFKYVALENEIDMNIIDDKGQTALIKSIIHGNLEITRLLIENDSDVNKADSDYKTALHYALFEGKDDIAIFLVLYGADINATCKTGEKPIEFANTKLRKALMEIYNEISGRNDEEEKSNQHKQSQGLKN</sequence>
<reference evidence="5 6" key="1">
    <citation type="submission" date="2014-06" db="EMBL/GenBank/DDBJ databases">
        <authorList>
            <person name="Swart Estienne"/>
        </authorList>
    </citation>
    <scope>NUCLEOTIDE SEQUENCE [LARGE SCALE GENOMIC DNA]</scope>
    <source>
        <strain evidence="5 6">130c</strain>
    </source>
</reference>
<dbReference type="PRINTS" id="PR01415">
    <property type="entry name" value="ANKYRIN"/>
</dbReference>
<name>A0A078AYL4_STYLE</name>
<evidence type="ECO:0000256" key="1">
    <source>
        <dbReference type="ARBA" id="ARBA00022737"/>
    </source>
</evidence>
<dbReference type="Proteomes" id="UP000039865">
    <property type="component" value="Unassembled WGS sequence"/>
</dbReference>
<keyword evidence="2 3" id="KW-0040">ANK repeat</keyword>
<dbReference type="SMART" id="SM00248">
    <property type="entry name" value="ANK"/>
    <property type="match status" value="4"/>
</dbReference>
<dbReference type="PANTHER" id="PTHR24171">
    <property type="entry name" value="ANKYRIN REPEAT DOMAIN-CONTAINING PROTEIN 39-RELATED"/>
    <property type="match status" value="1"/>
</dbReference>
<dbReference type="PROSITE" id="PS50297">
    <property type="entry name" value="ANK_REP_REGION"/>
    <property type="match status" value="4"/>
</dbReference>
<dbReference type="InParanoid" id="A0A078AYL4"/>
<dbReference type="OrthoDB" id="10264606at2759"/>